<dbReference type="EC" id="3.6.4.13" evidence="3"/>
<protein>
    <recommendedName>
        <fullName evidence="13">ATP-dependent RNA helicase DDX42</fullName>
        <ecNumber evidence="3">3.6.4.13</ecNumber>
    </recommendedName>
    <alternativeName>
        <fullName evidence="14">DEAD box protein 42</fullName>
    </alternativeName>
</protein>
<dbReference type="RefSeq" id="XP_018010480.1">
    <property type="nucleotide sequence ID" value="XM_018154991.2"/>
</dbReference>
<proteinExistence type="inferred from homology"/>
<feature type="short sequence motif" description="Q motif" evidence="15">
    <location>
        <begin position="254"/>
        <end position="282"/>
    </location>
</feature>
<feature type="region of interest" description="Disordered" evidence="17">
    <location>
        <begin position="721"/>
        <end position="767"/>
    </location>
</feature>
<organism evidence="21 22">
    <name type="scientific">Hyalella azteca</name>
    <name type="common">Amphipod</name>
    <dbReference type="NCBI Taxonomy" id="294128"/>
    <lineage>
        <taxon>Eukaryota</taxon>
        <taxon>Metazoa</taxon>
        <taxon>Ecdysozoa</taxon>
        <taxon>Arthropoda</taxon>
        <taxon>Crustacea</taxon>
        <taxon>Multicrustacea</taxon>
        <taxon>Malacostraca</taxon>
        <taxon>Eumalacostraca</taxon>
        <taxon>Peracarida</taxon>
        <taxon>Amphipoda</taxon>
        <taxon>Senticaudata</taxon>
        <taxon>Talitrida</taxon>
        <taxon>Talitroidea</taxon>
        <taxon>Hyalellidae</taxon>
        <taxon>Hyalella</taxon>
    </lineage>
</organism>
<dbReference type="SUPFAM" id="SSF52540">
    <property type="entry name" value="P-loop containing nucleoside triphosphate hydrolases"/>
    <property type="match status" value="1"/>
</dbReference>
<name>A0A8B7NA70_HYAAZ</name>
<dbReference type="GO" id="GO:0003676">
    <property type="term" value="F:nucleic acid binding"/>
    <property type="evidence" value="ECO:0007669"/>
    <property type="project" value="InterPro"/>
</dbReference>
<feature type="compositionally biased region" description="Polar residues" evidence="17">
    <location>
        <begin position="721"/>
        <end position="736"/>
    </location>
</feature>
<dbReference type="Pfam" id="PF00271">
    <property type="entry name" value="Helicase_C"/>
    <property type="match status" value="1"/>
</dbReference>
<dbReference type="PROSITE" id="PS51192">
    <property type="entry name" value="HELICASE_ATP_BIND_1"/>
    <property type="match status" value="1"/>
</dbReference>
<dbReference type="FunFam" id="3.40.50.300:FF:000079">
    <property type="entry name" value="probable ATP-dependent RNA helicase DDX17"/>
    <property type="match status" value="1"/>
</dbReference>
<feature type="region of interest" description="Disordered" evidence="17">
    <location>
        <begin position="648"/>
        <end position="708"/>
    </location>
</feature>
<dbReference type="InterPro" id="IPR011545">
    <property type="entry name" value="DEAD/DEAH_box_helicase_dom"/>
</dbReference>
<feature type="region of interest" description="Disordered" evidence="17">
    <location>
        <begin position="117"/>
        <end position="156"/>
    </location>
</feature>
<dbReference type="CDD" id="cd17952">
    <property type="entry name" value="DEADc_DDX42"/>
    <property type="match status" value="1"/>
</dbReference>
<evidence type="ECO:0000256" key="14">
    <source>
        <dbReference type="ARBA" id="ARBA00075438"/>
    </source>
</evidence>
<dbReference type="GO" id="GO:0016787">
    <property type="term" value="F:hydrolase activity"/>
    <property type="evidence" value="ECO:0007669"/>
    <property type="project" value="UniProtKB-KW"/>
</dbReference>
<dbReference type="PROSITE" id="PS51195">
    <property type="entry name" value="Q_MOTIF"/>
    <property type="match status" value="1"/>
</dbReference>
<evidence type="ECO:0000313" key="22">
    <source>
        <dbReference type="RefSeq" id="XP_018010479.1"/>
    </source>
</evidence>
<comment type="catalytic activity">
    <reaction evidence="11">
        <text>ATP + H2O = ADP + phosphate + H(+)</text>
        <dbReference type="Rhea" id="RHEA:13065"/>
        <dbReference type="ChEBI" id="CHEBI:15377"/>
        <dbReference type="ChEBI" id="CHEBI:15378"/>
        <dbReference type="ChEBI" id="CHEBI:30616"/>
        <dbReference type="ChEBI" id="CHEBI:43474"/>
        <dbReference type="ChEBI" id="CHEBI:456216"/>
        <dbReference type="EC" id="3.6.4.13"/>
    </reaction>
</comment>
<dbReference type="KEGG" id="hazt:108667891"/>
<dbReference type="GO" id="GO:0005737">
    <property type="term" value="C:cytoplasm"/>
    <property type="evidence" value="ECO:0007669"/>
    <property type="project" value="UniProtKB-SubCell"/>
</dbReference>
<keyword evidence="9" id="KW-0175">Coiled coil</keyword>
<reference evidence="22 23" key="1">
    <citation type="submission" date="2025-04" db="UniProtKB">
        <authorList>
            <consortium name="RefSeq"/>
        </authorList>
    </citation>
    <scope>IDENTIFICATION</scope>
    <source>
        <tissue evidence="22 23">Whole organism</tissue>
    </source>
</reference>
<evidence type="ECO:0000259" key="19">
    <source>
        <dbReference type="PROSITE" id="PS51194"/>
    </source>
</evidence>
<dbReference type="RefSeq" id="XP_018010479.1">
    <property type="nucleotide sequence ID" value="XM_018154990.2"/>
</dbReference>
<evidence type="ECO:0000256" key="13">
    <source>
        <dbReference type="ARBA" id="ARBA00068282"/>
    </source>
</evidence>
<evidence type="ECO:0000256" key="11">
    <source>
        <dbReference type="ARBA" id="ARBA00047984"/>
    </source>
</evidence>
<keyword evidence="8 16" id="KW-0067">ATP-binding</keyword>
<feature type="domain" description="Helicase C-terminal" evidence="19">
    <location>
        <begin position="488"/>
        <end position="633"/>
    </location>
</feature>
<evidence type="ECO:0000259" key="20">
    <source>
        <dbReference type="PROSITE" id="PS51195"/>
    </source>
</evidence>
<evidence type="ECO:0000256" key="7">
    <source>
        <dbReference type="ARBA" id="ARBA00022806"/>
    </source>
</evidence>
<dbReference type="GO" id="GO:0005524">
    <property type="term" value="F:ATP binding"/>
    <property type="evidence" value="ECO:0007669"/>
    <property type="project" value="UniProtKB-KW"/>
</dbReference>
<evidence type="ECO:0000256" key="9">
    <source>
        <dbReference type="ARBA" id="ARBA00023054"/>
    </source>
</evidence>
<keyword evidence="21" id="KW-1185">Reference proteome</keyword>
<dbReference type="Pfam" id="PF00270">
    <property type="entry name" value="DEAD"/>
    <property type="match status" value="1"/>
</dbReference>
<dbReference type="AlphaFoldDB" id="A0A8B7NA70"/>
<dbReference type="SMART" id="SM00487">
    <property type="entry name" value="DEXDc"/>
    <property type="match status" value="1"/>
</dbReference>
<accession>A0A8B7NA70</accession>
<sequence length="767" mass="84330">MSFNRGRGFGFGSFKVKRPEIAPPPPSASLSKHGYHTLTSITNNAMHGGAYGYGQVRKRPKTEDEYFAEEDEGAKNDLDAELPYQPAPGSPGPAACKGNSDSEEDPLDAFMVGIEQQVKREDRRTAANADLAAKDSGSSSALESKGVRQDIDEEDDEESYYRYIEENPNAGKHGDDSEEEVEYDAEGNPIVTRKSKVIDPLPPIDHSTVNYPDFTKNFYQEHEEIAALDNAQVTDLRRKLGITVTGFAASKPVSSFGHFGFDEALLKSVRKSEYSQPTPIQAQAVPVALSGRDIIGIAKTGSGKTAAFLWPLLIHIMDQPELAPGDGPIGLILAPTRELAQQIHVEAKKFGKVYNINVVCAYGGGSKWEQSKALEAGAELVVATPGRIIDLVKMKATNLTRVTFLVLDEADRMFDMGFEPQVRSICDHVRPDRQTLLFSATFKRKVERLARDALTDPIRIVQGELGEANQDIEQSVHVFSRADQKWSWLTRHLVSLMAAGSVLIFVTRKDNAEELAKNLKVKEFECLLLHGDMSQYERNDVITAFKKATTPVLVATDVAARGLDIPHIRTVVNYDVARDIDTHTHRIGRTGRAGEKGRAFTLITEKDKEFAGHLVRNLEAANQEVTKELLDLAMTSQWFRKSRFRGGKAKQLGGRGLGFRERPGLGSQDHSGSSSSSYSSPAVKAMGPAGQAYSGVPDSSGPATNRLSALRAAFEAQYKSQFTPSSADPAWQSTAEGSHYAKMAEREKAKETEAEANKKRRKSRWED</sequence>
<evidence type="ECO:0000313" key="21">
    <source>
        <dbReference type="Proteomes" id="UP000694843"/>
    </source>
</evidence>
<dbReference type="FunFam" id="3.40.50.300:FF:000524">
    <property type="entry name" value="ATP-dependent RNA helicase DDX42"/>
    <property type="match status" value="1"/>
</dbReference>
<evidence type="ECO:0000313" key="23">
    <source>
        <dbReference type="RefSeq" id="XP_018010480.1"/>
    </source>
</evidence>
<dbReference type="PROSITE" id="PS51194">
    <property type="entry name" value="HELICASE_CTER"/>
    <property type="match status" value="1"/>
</dbReference>
<evidence type="ECO:0000256" key="8">
    <source>
        <dbReference type="ARBA" id="ARBA00022840"/>
    </source>
</evidence>
<dbReference type="SMART" id="SM00490">
    <property type="entry name" value="HELICc"/>
    <property type="match status" value="1"/>
</dbReference>
<dbReference type="Proteomes" id="UP000694843">
    <property type="component" value="Unplaced"/>
</dbReference>
<dbReference type="GO" id="GO:0003724">
    <property type="term" value="F:RNA helicase activity"/>
    <property type="evidence" value="ECO:0007669"/>
    <property type="project" value="UniProtKB-EC"/>
</dbReference>
<evidence type="ECO:0000259" key="18">
    <source>
        <dbReference type="PROSITE" id="PS51192"/>
    </source>
</evidence>
<dbReference type="GO" id="GO:0005634">
    <property type="term" value="C:nucleus"/>
    <property type="evidence" value="ECO:0007669"/>
    <property type="project" value="UniProtKB-SubCell"/>
</dbReference>
<feature type="domain" description="DEAD-box RNA helicase Q" evidence="20">
    <location>
        <begin position="254"/>
        <end position="282"/>
    </location>
</feature>
<dbReference type="PROSITE" id="PS00039">
    <property type="entry name" value="DEAD_ATP_HELICASE"/>
    <property type="match status" value="1"/>
</dbReference>
<evidence type="ECO:0000256" key="12">
    <source>
        <dbReference type="ARBA" id="ARBA00061633"/>
    </source>
</evidence>
<feature type="compositionally biased region" description="Low complexity" evidence="17">
    <location>
        <begin position="671"/>
        <end position="680"/>
    </location>
</feature>
<keyword evidence="7 16" id="KW-0347">Helicase</keyword>
<keyword evidence="4" id="KW-0963">Cytoplasm</keyword>
<evidence type="ECO:0000256" key="15">
    <source>
        <dbReference type="PROSITE-ProRule" id="PRU00552"/>
    </source>
</evidence>
<dbReference type="InterPro" id="IPR001650">
    <property type="entry name" value="Helicase_C-like"/>
</dbReference>
<feature type="region of interest" description="Disordered" evidence="17">
    <location>
        <begin position="1"/>
        <end position="105"/>
    </location>
</feature>
<dbReference type="InterPro" id="IPR000629">
    <property type="entry name" value="RNA-helicase_DEAD-box_CS"/>
</dbReference>
<evidence type="ECO:0000256" key="1">
    <source>
        <dbReference type="ARBA" id="ARBA00004123"/>
    </source>
</evidence>
<evidence type="ECO:0000256" key="4">
    <source>
        <dbReference type="ARBA" id="ARBA00022490"/>
    </source>
</evidence>
<comment type="similarity">
    <text evidence="12">Belongs to the DEAD box helicase family. DDX42 subfamily.</text>
</comment>
<feature type="compositionally biased region" description="Basic and acidic residues" evidence="17">
    <location>
        <begin position="742"/>
        <end position="757"/>
    </location>
</feature>
<feature type="compositionally biased region" description="Basic residues" evidence="17">
    <location>
        <begin position="758"/>
        <end position="767"/>
    </location>
</feature>
<gene>
    <name evidence="22 23" type="primary">LOC108667891</name>
</gene>
<evidence type="ECO:0000256" key="17">
    <source>
        <dbReference type="SAM" id="MobiDB-lite"/>
    </source>
</evidence>
<dbReference type="OMA" id="DHTWEQT"/>
<keyword evidence="10" id="KW-0539">Nucleus</keyword>
<evidence type="ECO:0000256" key="5">
    <source>
        <dbReference type="ARBA" id="ARBA00022741"/>
    </source>
</evidence>
<dbReference type="OrthoDB" id="196131at2759"/>
<feature type="domain" description="Helicase ATP-binding" evidence="18">
    <location>
        <begin position="285"/>
        <end position="460"/>
    </location>
</feature>
<evidence type="ECO:0000256" key="10">
    <source>
        <dbReference type="ARBA" id="ARBA00023242"/>
    </source>
</evidence>
<dbReference type="CDD" id="cd18787">
    <property type="entry name" value="SF2_C_DEAD"/>
    <property type="match status" value="1"/>
</dbReference>
<dbReference type="InterPro" id="IPR027417">
    <property type="entry name" value="P-loop_NTPase"/>
</dbReference>
<evidence type="ECO:0000256" key="3">
    <source>
        <dbReference type="ARBA" id="ARBA00012552"/>
    </source>
</evidence>
<dbReference type="Gene3D" id="3.40.50.300">
    <property type="entry name" value="P-loop containing nucleotide triphosphate hydrolases"/>
    <property type="match status" value="2"/>
</dbReference>
<keyword evidence="5 16" id="KW-0547">Nucleotide-binding</keyword>
<evidence type="ECO:0000256" key="2">
    <source>
        <dbReference type="ARBA" id="ARBA00004496"/>
    </source>
</evidence>
<dbReference type="GeneID" id="108667891"/>
<keyword evidence="6 16" id="KW-0378">Hydrolase</keyword>
<comment type="subcellular location">
    <subcellularLocation>
        <location evidence="2">Cytoplasm</location>
    </subcellularLocation>
    <subcellularLocation>
        <location evidence="1">Nucleus</location>
    </subcellularLocation>
</comment>
<dbReference type="InterPro" id="IPR014001">
    <property type="entry name" value="Helicase_ATP-bd"/>
</dbReference>
<dbReference type="PANTHER" id="PTHR47958">
    <property type="entry name" value="ATP-DEPENDENT RNA HELICASE DBP3"/>
    <property type="match status" value="1"/>
</dbReference>
<evidence type="ECO:0000256" key="16">
    <source>
        <dbReference type="RuleBase" id="RU000492"/>
    </source>
</evidence>
<evidence type="ECO:0000256" key="6">
    <source>
        <dbReference type="ARBA" id="ARBA00022801"/>
    </source>
</evidence>
<dbReference type="InterPro" id="IPR014014">
    <property type="entry name" value="RNA_helicase_DEAD_Q_motif"/>
</dbReference>